<dbReference type="PIRSF" id="PIRSF016578">
    <property type="entry name" value="HsaA"/>
    <property type="match status" value="1"/>
</dbReference>
<keyword evidence="5" id="KW-0560">Oxidoreductase</keyword>
<dbReference type="Pfam" id="PF00441">
    <property type="entry name" value="Acyl-CoA_dh_1"/>
    <property type="match status" value="1"/>
</dbReference>
<dbReference type="PROSITE" id="PS00072">
    <property type="entry name" value="ACYL_COA_DH_1"/>
    <property type="match status" value="1"/>
</dbReference>
<comment type="caution">
    <text evidence="9">The sequence shown here is derived from an EMBL/GenBank/DDBJ whole genome shotgun (WGS) entry which is preliminary data.</text>
</comment>
<dbReference type="Gene3D" id="2.40.110.10">
    <property type="entry name" value="Butyryl-CoA Dehydrogenase, subunit A, domain 2"/>
    <property type="match status" value="1"/>
</dbReference>
<dbReference type="PROSITE" id="PS00073">
    <property type="entry name" value="ACYL_COA_DH_2"/>
    <property type="match status" value="1"/>
</dbReference>
<dbReference type="Pfam" id="PF02771">
    <property type="entry name" value="Acyl-CoA_dh_N"/>
    <property type="match status" value="1"/>
</dbReference>
<comment type="cofactor">
    <cofactor evidence="1 5">
        <name>FAD</name>
        <dbReference type="ChEBI" id="CHEBI:57692"/>
    </cofactor>
</comment>
<name>A0ABT3SG57_9MYCO</name>
<keyword evidence="4 5" id="KW-0274">FAD</keyword>
<dbReference type="InterPro" id="IPR009075">
    <property type="entry name" value="AcylCo_DH/oxidase_C"/>
</dbReference>
<dbReference type="InterPro" id="IPR037069">
    <property type="entry name" value="AcylCoA_DH/ox_N_sf"/>
</dbReference>
<dbReference type="InterPro" id="IPR036250">
    <property type="entry name" value="AcylCo_DH-like_C"/>
</dbReference>
<feature type="domain" description="Acyl-CoA dehydrogenase/oxidase C-terminal" evidence="6">
    <location>
        <begin position="235"/>
        <end position="384"/>
    </location>
</feature>
<evidence type="ECO:0000256" key="2">
    <source>
        <dbReference type="ARBA" id="ARBA00009347"/>
    </source>
</evidence>
<dbReference type="RefSeq" id="WP_265997951.1">
    <property type="nucleotide sequence ID" value="NZ_JAPJDN010000012.1"/>
</dbReference>
<evidence type="ECO:0000259" key="7">
    <source>
        <dbReference type="Pfam" id="PF02770"/>
    </source>
</evidence>
<dbReference type="InterPro" id="IPR006091">
    <property type="entry name" value="Acyl-CoA_Oxase/DH_mid-dom"/>
</dbReference>
<gene>
    <name evidence="9" type="ORF">ORI27_15560</name>
</gene>
<protein>
    <submittedName>
        <fullName evidence="9">Acyl-CoA dehydrogenase family protein</fullName>
    </submittedName>
</protein>
<evidence type="ECO:0000313" key="10">
    <source>
        <dbReference type="Proteomes" id="UP001300745"/>
    </source>
</evidence>
<dbReference type="InterPro" id="IPR013786">
    <property type="entry name" value="AcylCoA_DH/ox_N"/>
</dbReference>
<dbReference type="SUPFAM" id="SSF56645">
    <property type="entry name" value="Acyl-CoA dehydrogenase NM domain-like"/>
    <property type="match status" value="1"/>
</dbReference>
<dbReference type="PANTHER" id="PTHR43884:SF40">
    <property type="entry name" value="ACYL-COA DEHYDROGENASE"/>
    <property type="match status" value="1"/>
</dbReference>
<organism evidence="9 10">
    <name type="scientific">Mycobacterium pinniadriaticum</name>
    <dbReference type="NCBI Taxonomy" id="2994102"/>
    <lineage>
        <taxon>Bacteria</taxon>
        <taxon>Bacillati</taxon>
        <taxon>Actinomycetota</taxon>
        <taxon>Actinomycetes</taxon>
        <taxon>Mycobacteriales</taxon>
        <taxon>Mycobacteriaceae</taxon>
        <taxon>Mycobacterium</taxon>
    </lineage>
</organism>
<dbReference type="Pfam" id="PF02770">
    <property type="entry name" value="Acyl-CoA_dh_M"/>
    <property type="match status" value="1"/>
</dbReference>
<evidence type="ECO:0000259" key="6">
    <source>
        <dbReference type="Pfam" id="PF00441"/>
    </source>
</evidence>
<dbReference type="PANTHER" id="PTHR43884">
    <property type="entry name" value="ACYL-COA DEHYDROGENASE"/>
    <property type="match status" value="1"/>
</dbReference>
<dbReference type="InterPro" id="IPR006089">
    <property type="entry name" value="Acyl-CoA_DH_CS"/>
</dbReference>
<evidence type="ECO:0000256" key="5">
    <source>
        <dbReference type="RuleBase" id="RU362125"/>
    </source>
</evidence>
<accession>A0ABT3SG57</accession>
<reference evidence="9 10" key="1">
    <citation type="submission" date="2022-11" db="EMBL/GenBank/DDBJ databases">
        <title>Mycobacterium sp. nov.</title>
        <authorList>
            <person name="Papic B."/>
            <person name="Spicic S."/>
            <person name="Duvnjak S."/>
        </authorList>
    </citation>
    <scope>NUCLEOTIDE SEQUENCE [LARGE SCALE GENOMIC DNA]</scope>
    <source>
        <strain evidence="9 10">CVI_P4</strain>
    </source>
</reference>
<proteinExistence type="inferred from homology"/>
<evidence type="ECO:0000256" key="4">
    <source>
        <dbReference type="ARBA" id="ARBA00022827"/>
    </source>
</evidence>
<dbReference type="InterPro" id="IPR009100">
    <property type="entry name" value="AcylCoA_DH/oxidase_NM_dom_sf"/>
</dbReference>
<evidence type="ECO:0000256" key="1">
    <source>
        <dbReference type="ARBA" id="ARBA00001974"/>
    </source>
</evidence>
<feature type="domain" description="Acyl-CoA dehydrogenase/oxidase N-terminal" evidence="8">
    <location>
        <begin position="13"/>
        <end position="123"/>
    </location>
</feature>
<keyword evidence="10" id="KW-1185">Reference proteome</keyword>
<evidence type="ECO:0000313" key="9">
    <source>
        <dbReference type="EMBL" id="MCX2938124.1"/>
    </source>
</evidence>
<evidence type="ECO:0000256" key="3">
    <source>
        <dbReference type="ARBA" id="ARBA00022630"/>
    </source>
</evidence>
<sequence>MNEIWAGPLLPEDIATLKSAAREFVDRYVLPHEAQISRTCVMPDETAERLRQAGYFGLTIAEEYGGLGVSHLAYCAVLEELSRAPKSVWLPISIANGVASQLLEIAGSDEQRKRYLPGIAAGELVAAIAVTEPEAGSDVQGLKTRAVRADGGWRLQGSKHYITLGARADVLFVLARTEGDNSGARSFTVFLVEKDTPGFSIAGMQETMSGPVAEQAELLFEDCFVGEEYVLGEVGEGLKAIFKTFAEERISMAITALGTARRAIELAAEYATQRTAFGSPIGDYQAIQIQLADSVTELAAAQSMTYALASQLESRRVTAAEAAMVKLYASEMVGRVADRALQIFGGYGYMAEAPISRIYRDVRIMRISGGTSEIQRNVIAKALLREVS</sequence>
<dbReference type="EMBL" id="JAPJDO010000012">
    <property type="protein sequence ID" value="MCX2938124.1"/>
    <property type="molecule type" value="Genomic_DNA"/>
</dbReference>
<keyword evidence="3 5" id="KW-0285">Flavoprotein</keyword>
<dbReference type="Proteomes" id="UP001300745">
    <property type="component" value="Unassembled WGS sequence"/>
</dbReference>
<dbReference type="Gene3D" id="1.10.540.10">
    <property type="entry name" value="Acyl-CoA dehydrogenase/oxidase, N-terminal domain"/>
    <property type="match status" value="1"/>
</dbReference>
<dbReference type="Gene3D" id="1.20.140.10">
    <property type="entry name" value="Butyryl-CoA Dehydrogenase, subunit A, domain 3"/>
    <property type="match status" value="1"/>
</dbReference>
<dbReference type="SUPFAM" id="SSF47203">
    <property type="entry name" value="Acyl-CoA dehydrogenase C-terminal domain-like"/>
    <property type="match status" value="1"/>
</dbReference>
<comment type="similarity">
    <text evidence="2 5">Belongs to the acyl-CoA dehydrogenase family.</text>
</comment>
<evidence type="ECO:0000259" key="8">
    <source>
        <dbReference type="Pfam" id="PF02771"/>
    </source>
</evidence>
<feature type="domain" description="Acyl-CoA oxidase/dehydrogenase middle" evidence="7">
    <location>
        <begin position="127"/>
        <end position="223"/>
    </location>
</feature>
<dbReference type="InterPro" id="IPR046373">
    <property type="entry name" value="Acyl-CoA_Oxase/DH_mid-dom_sf"/>
</dbReference>